<dbReference type="PANTHER" id="PTHR42680:SF3">
    <property type="entry name" value="DCTP DEAMINASE"/>
    <property type="match status" value="1"/>
</dbReference>
<evidence type="ECO:0000256" key="1">
    <source>
        <dbReference type="ARBA" id="ARBA00022801"/>
    </source>
</evidence>
<dbReference type="PANTHER" id="PTHR42680">
    <property type="entry name" value="DCTP DEAMINASE"/>
    <property type="match status" value="1"/>
</dbReference>
<dbReference type="GO" id="GO:0006229">
    <property type="term" value="P:dUTP biosynthetic process"/>
    <property type="evidence" value="ECO:0007669"/>
    <property type="project" value="InterPro"/>
</dbReference>
<dbReference type="CDD" id="cd07557">
    <property type="entry name" value="trimeric_dUTPase"/>
    <property type="match status" value="1"/>
</dbReference>
<dbReference type="Pfam" id="PF22769">
    <property type="entry name" value="DCD"/>
    <property type="match status" value="1"/>
</dbReference>
<gene>
    <name evidence="3" type="ORF">PSA21_283</name>
</gene>
<evidence type="ECO:0000313" key="3">
    <source>
        <dbReference type="EMBL" id="QBJ02809.1"/>
    </source>
</evidence>
<keyword evidence="4" id="KW-1185">Reference proteome</keyword>
<evidence type="ECO:0000256" key="2">
    <source>
        <dbReference type="ARBA" id="ARBA00023080"/>
    </source>
</evidence>
<dbReference type="InterPro" id="IPR011962">
    <property type="entry name" value="dCTP_deaminase"/>
</dbReference>
<evidence type="ECO:0000313" key="4">
    <source>
        <dbReference type="Proteomes" id="UP000294134"/>
    </source>
</evidence>
<dbReference type="NCBIfam" id="TIGR02274">
    <property type="entry name" value="dCTP_deam"/>
    <property type="match status" value="1"/>
</dbReference>
<dbReference type="InterPro" id="IPR036157">
    <property type="entry name" value="dUTPase-like_sf"/>
</dbReference>
<dbReference type="GO" id="GO:0008829">
    <property type="term" value="F:dCTP deaminase activity"/>
    <property type="evidence" value="ECO:0007669"/>
    <property type="project" value="InterPro"/>
</dbReference>
<name>A0A481W4M8_9CAUD</name>
<dbReference type="Proteomes" id="UP000294134">
    <property type="component" value="Segment"/>
</dbReference>
<keyword evidence="2" id="KW-0546">Nucleotide metabolism</keyword>
<dbReference type="InterPro" id="IPR033704">
    <property type="entry name" value="dUTPase_trimeric"/>
</dbReference>
<dbReference type="Gene3D" id="2.70.40.10">
    <property type="match status" value="1"/>
</dbReference>
<sequence length="208" mass="23614">MSVLSDKTIKRLATDPIKPMIKPFFGQSIKKKNNQKVASYGLSTGGYDIRAAQEFMVFKPIKYTLWERLKFLFTGKPKPINPLSYKEITEDMFDVVKGQQVVVPAGGFLLARSMEYVDMPRNVLALCIGKSTIARAGWNCLCTPIEPGWDGYITLEFQNTTDRPNIFYAEEGCLQLVFMHLDEDPDVSYSDRGGKYNNQDPRIVLPRV</sequence>
<proteinExistence type="predicted"/>
<dbReference type="SUPFAM" id="SSF51283">
    <property type="entry name" value="dUTPase-like"/>
    <property type="match status" value="1"/>
</dbReference>
<dbReference type="EMBL" id="MK552327">
    <property type="protein sequence ID" value="QBJ02809.1"/>
    <property type="molecule type" value="Genomic_DNA"/>
</dbReference>
<reference evidence="3 4" key="1">
    <citation type="submission" date="2019-02" db="EMBL/GenBank/DDBJ databases">
        <authorList>
            <person name="Frampton R.A."/>
            <person name="Wojtus J.K."/>
            <person name="Fineran P.C."/>
            <person name="Hendrickson H.L."/>
        </authorList>
    </citation>
    <scope>NUCLEOTIDE SEQUENCE [LARGE SCALE GENOMIC DNA]</scope>
</reference>
<protein>
    <submittedName>
        <fullName evidence="3">Deoxycytidine triphosphate deaminase</fullName>
    </submittedName>
</protein>
<accession>A0A481W4M8</accession>
<keyword evidence="1" id="KW-0378">Hydrolase</keyword>
<organism evidence="3 4">
    <name type="scientific">Pseudomonas phage Psa21</name>
    <dbReference type="NCBI Taxonomy" id="2530023"/>
    <lineage>
        <taxon>Viruses</taxon>
        <taxon>Duplodnaviria</taxon>
        <taxon>Heunggongvirae</taxon>
        <taxon>Uroviricota</taxon>
        <taxon>Caudoviricetes</taxon>
        <taxon>Chimalliviridae</taxon>
        <taxon>Tepukevirus</taxon>
        <taxon>Tepukevirus Psa21</taxon>
    </lineage>
</organism>